<reference evidence="1 2" key="1">
    <citation type="submission" date="2023-03" db="EMBL/GenBank/DDBJ databases">
        <title>Genome insight into feeding habits of ladybird beetles.</title>
        <authorList>
            <person name="Li H.-S."/>
            <person name="Huang Y.-H."/>
            <person name="Pang H."/>
        </authorList>
    </citation>
    <scope>NUCLEOTIDE SEQUENCE [LARGE SCALE GENOMIC DNA]</scope>
    <source>
        <strain evidence="1">SYSU_2023b</strain>
        <tissue evidence="1">Whole body</tissue>
    </source>
</reference>
<evidence type="ECO:0000313" key="1">
    <source>
        <dbReference type="EMBL" id="KAK9886089.1"/>
    </source>
</evidence>
<organism evidence="1 2">
    <name type="scientific">Henosepilachna vigintioctopunctata</name>
    <dbReference type="NCBI Taxonomy" id="420089"/>
    <lineage>
        <taxon>Eukaryota</taxon>
        <taxon>Metazoa</taxon>
        <taxon>Ecdysozoa</taxon>
        <taxon>Arthropoda</taxon>
        <taxon>Hexapoda</taxon>
        <taxon>Insecta</taxon>
        <taxon>Pterygota</taxon>
        <taxon>Neoptera</taxon>
        <taxon>Endopterygota</taxon>
        <taxon>Coleoptera</taxon>
        <taxon>Polyphaga</taxon>
        <taxon>Cucujiformia</taxon>
        <taxon>Coccinelloidea</taxon>
        <taxon>Coccinellidae</taxon>
        <taxon>Epilachninae</taxon>
        <taxon>Epilachnini</taxon>
        <taxon>Henosepilachna</taxon>
    </lineage>
</organism>
<dbReference type="Proteomes" id="UP001431783">
    <property type="component" value="Unassembled WGS sequence"/>
</dbReference>
<name>A0AAW1UYX1_9CUCU</name>
<proteinExistence type="predicted"/>
<dbReference type="AlphaFoldDB" id="A0AAW1UYX1"/>
<gene>
    <name evidence="1" type="ORF">WA026_014874</name>
</gene>
<evidence type="ECO:0000313" key="2">
    <source>
        <dbReference type="Proteomes" id="UP001431783"/>
    </source>
</evidence>
<dbReference type="EMBL" id="JARQZJ010000098">
    <property type="protein sequence ID" value="KAK9886089.1"/>
    <property type="molecule type" value="Genomic_DNA"/>
</dbReference>
<keyword evidence="2" id="KW-1185">Reference proteome</keyword>
<protein>
    <submittedName>
        <fullName evidence="1">Uncharacterized protein</fullName>
    </submittedName>
</protein>
<comment type="caution">
    <text evidence="1">The sequence shown here is derived from an EMBL/GenBank/DDBJ whole genome shotgun (WGS) entry which is preliminary data.</text>
</comment>
<accession>A0AAW1UYX1</accession>
<sequence>MVRFIKSWPSIRVRAAGKGRCVVGEVPPILGRPVHIFIRSRPLDAPETISECDRQIWTLDKNYSTKSKALINFPWSAASVSCGRQLLN</sequence>